<dbReference type="InterPro" id="IPR050638">
    <property type="entry name" value="AA-Vitamin_Transporters"/>
</dbReference>
<feature type="transmembrane region" description="Helical" evidence="6">
    <location>
        <begin position="253"/>
        <end position="273"/>
    </location>
</feature>
<dbReference type="PANTHER" id="PTHR32322:SF18">
    <property type="entry name" value="S-ADENOSYLMETHIONINE_S-ADENOSYLHOMOCYSTEINE TRANSPORTER"/>
    <property type="match status" value="1"/>
</dbReference>
<evidence type="ECO:0000259" key="7">
    <source>
        <dbReference type="Pfam" id="PF00892"/>
    </source>
</evidence>
<feature type="transmembrane region" description="Helical" evidence="6">
    <location>
        <begin position="37"/>
        <end position="61"/>
    </location>
</feature>
<keyword evidence="4 6" id="KW-1133">Transmembrane helix</keyword>
<keyword evidence="5 6" id="KW-0472">Membrane</keyword>
<dbReference type="InterPro" id="IPR000620">
    <property type="entry name" value="EamA_dom"/>
</dbReference>
<dbReference type="PANTHER" id="PTHR32322">
    <property type="entry name" value="INNER MEMBRANE TRANSPORTER"/>
    <property type="match status" value="1"/>
</dbReference>
<dbReference type="SUPFAM" id="SSF103481">
    <property type="entry name" value="Multidrug resistance efflux transporter EmrE"/>
    <property type="match status" value="2"/>
</dbReference>
<dbReference type="InterPro" id="IPR037185">
    <property type="entry name" value="EmrE-like"/>
</dbReference>
<feature type="transmembrane region" description="Helical" evidence="6">
    <location>
        <begin position="162"/>
        <end position="181"/>
    </location>
</feature>
<evidence type="ECO:0000256" key="5">
    <source>
        <dbReference type="ARBA" id="ARBA00023136"/>
    </source>
</evidence>
<evidence type="ECO:0000256" key="6">
    <source>
        <dbReference type="SAM" id="Phobius"/>
    </source>
</evidence>
<feature type="domain" description="EamA" evidence="7">
    <location>
        <begin position="13"/>
        <end position="144"/>
    </location>
</feature>
<organism evidence="8 9">
    <name type="scientific">candidate division WWE3 bacterium</name>
    <dbReference type="NCBI Taxonomy" id="2053526"/>
    <lineage>
        <taxon>Bacteria</taxon>
        <taxon>Katanobacteria</taxon>
    </lineage>
</organism>
<feature type="transmembrane region" description="Helical" evidence="6">
    <location>
        <begin position="12"/>
        <end position="31"/>
    </location>
</feature>
<evidence type="ECO:0000313" key="8">
    <source>
        <dbReference type="EMBL" id="NMB91884.1"/>
    </source>
</evidence>
<evidence type="ECO:0000256" key="4">
    <source>
        <dbReference type="ARBA" id="ARBA00022989"/>
    </source>
</evidence>
<evidence type="ECO:0000256" key="1">
    <source>
        <dbReference type="ARBA" id="ARBA00004651"/>
    </source>
</evidence>
<name>A0A7X9E7J3_UNCKA</name>
<comment type="subcellular location">
    <subcellularLocation>
        <location evidence="1">Cell membrane</location>
        <topology evidence="1">Multi-pass membrane protein</topology>
    </subcellularLocation>
</comment>
<dbReference type="GO" id="GO:0005886">
    <property type="term" value="C:plasma membrane"/>
    <property type="evidence" value="ECO:0007669"/>
    <property type="project" value="UniProtKB-SubCell"/>
</dbReference>
<keyword evidence="2" id="KW-1003">Cell membrane</keyword>
<proteinExistence type="predicted"/>
<reference evidence="8 9" key="1">
    <citation type="journal article" date="2020" name="Biotechnol. Biofuels">
        <title>New insights from the biogas microbiome by comprehensive genome-resolved metagenomics of nearly 1600 species originating from multiple anaerobic digesters.</title>
        <authorList>
            <person name="Campanaro S."/>
            <person name="Treu L."/>
            <person name="Rodriguez-R L.M."/>
            <person name="Kovalovszki A."/>
            <person name="Ziels R.M."/>
            <person name="Maus I."/>
            <person name="Zhu X."/>
            <person name="Kougias P.G."/>
            <person name="Basile A."/>
            <person name="Luo G."/>
            <person name="Schluter A."/>
            <person name="Konstantinidis K.T."/>
            <person name="Angelidaki I."/>
        </authorList>
    </citation>
    <scope>NUCLEOTIDE SEQUENCE [LARGE SCALE GENOMIC DNA]</scope>
    <source>
        <strain evidence="8">AS27yjCOA_202</strain>
    </source>
</reference>
<dbReference type="Pfam" id="PF00892">
    <property type="entry name" value="EamA"/>
    <property type="match status" value="2"/>
</dbReference>
<evidence type="ECO:0000256" key="3">
    <source>
        <dbReference type="ARBA" id="ARBA00022692"/>
    </source>
</evidence>
<accession>A0A7X9E7J3</accession>
<protein>
    <submittedName>
        <fullName evidence="8">DMT family transporter</fullName>
    </submittedName>
</protein>
<feature type="transmembrane region" description="Helical" evidence="6">
    <location>
        <begin position="285"/>
        <end position="304"/>
    </location>
</feature>
<comment type="caution">
    <text evidence="8">The sequence shown here is derived from an EMBL/GenBank/DDBJ whole genome shotgun (WGS) entry which is preliminary data.</text>
</comment>
<evidence type="ECO:0000313" key="9">
    <source>
        <dbReference type="Proteomes" id="UP000590542"/>
    </source>
</evidence>
<sequence length="333" mass="37138">MFRRNLPKNLVLAYVALTGATILWGAANPIIKLTLGYIPPITFLFLRFLIACIILLPYVLYETQKTKIDKRDYLNIFLFGLFSQTSLILIFVGLEYTTVVESSIIGILGSILTVAAGHYFYKDNVNKGVKTGLLIASLGTLFVIIEPLFTGNIHNTSLVERTFGNFLVFLYNITWVIFIVWSKFSMGEERSSLLKKALSFIQLKPMKKEYSSTFLTALSLYVGLATVTPLAFLENTGYIGNNPPFDIFSIKPIGIIGLLYMAICSSIIAYMLYQWSLKYVKVSDTAFFGYLAPILTLPFSYVILGELPTKSMVIGAIIIGIGVYISGKNLNNH</sequence>
<feature type="domain" description="EamA" evidence="7">
    <location>
        <begin position="197"/>
        <end position="325"/>
    </location>
</feature>
<keyword evidence="3 6" id="KW-0812">Transmembrane</keyword>
<evidence type="ECO:0000256" key="2">
    <source>
        <dbReference type="ARBA" id="ARBA00022475"/>
    </source>
</evidence>
<dbReference type="AlphaFoldDB" id="A0A7X9E7J3"/>
<dbReference type="Proteomes" id="UP000590542">
    <property type="component" value="Unassembled WGS sequence"/>
</dbReference>
<feature type="transmembrane region" description="Helical" evidence="6">
    <location>
        <begin position="214"/>
        <end position="233"/>
    </location>
</feature>
<dbReference type="EMBL" id="JAAZNV010000012">
    <property type="protein sequence ID" value="NMB91884.1"/>
    <property type="molecule type" value="Genomic_DNA"/>
</dbReference>
<gene>
    <name evidence="8" type="ORF">GYA37_03510</name>
</gene>
<feature type="transmembrane region" description="Helical" evidence="6">
    <location>
        <begin position="310"/>
        <end position="327"/>
    </location>
</feature>
<feature type="transmembrane region" description="Helical" evidence="6">
    <location>
        <begin position="73"/>
        <end position="92"/>
    </location>
</feature>
<feature type="transmembrane region" description="Helical" evidence="6">
    <location>
        <begin position="133"/>
        <end position="150"/>
    </location>
</feature>
<feature type="transmembrane region" description="Helical" evidence="6">
    <location>
        <begin position="104"/>
        <end position="121"/>
    </location>
</feature>